<evidence type="ECO:0000313" key="8">
    <source>
        <dbReference type="Proteomes" id="UP000072660"/>
    </source>
</evidence>
<dbReference type="EMBL" id="LSZO01000184">
    <property type="protein sequence ID" value="KXU36307.1"/>
    <property type="molecule type" value="Genomic_DNA"/>
</dbReference>
<feature type="domain" description="D-isomer specific 2-hydroxyacid dehydrogenase NAD-binding" evidence="6">
    <location>
        <begin position="110"/>
        <end position="289"/>
    </location>
</feature>
<name>A0A139SP22_9GAMM</name>
<dbReference type="InterPro" id="IPR036291">
    <property type="entry name" value="NAD(P)-bd_dom_sf"/>
</dbReference>
<proteinExistence type="inferred from homology"/>
<dbReference type="Gene3D" id="3.40.50.720">
    <property type="entry name" value="NAD(P)-binding Rossmann-like Domain"/>
    <property type="match status" value="2"/>
</dbReference>
<keyword evidence="8" id="KW-1185">Reference proteome</keyword>
<dbReference type="InterPro" id="IPR029753">
    <property type="entry name" value="D-isomer_DH_CS"/>
</dbReference>
<dbReference type="RefSeq" id="WP_068391859.1">
    <property type="nucleotide sequence ID" value="NZ_LSZO01000184.1"/>
</dbReference>
<comment type="similarity">
    <text evidence="1 4">Belongs to the D-isomer specific 2-hydroxyacid dehydrogenase family.</text>
</comment>
<dbReference type="OrthoDB" id="9805416at2"/>
<dbReference type="InterPro" id="IPR006139">
    <property type="entry name" value="D-isomer_2_OHA_DH_cat_dom"/>
</dbReference>
<keyword evidence="2 4" id="KW-0560">Oxidoreductase</keyword>
<dbReference type="GO" id="GO:0051287">
    <property type="term" value="F:NAD binding"/>
    <property type="evidence" value="ECO:0007669"/>
    <property type="project" value="InterPro"/>
</dbReference>
<gene>
    <name evidence="7" type="ORF">AXE65_05325</name>
</gene>
<dbReference type="InterPro" id="IPR050418">
    <property type="entry name" value="D-iso_2-hydroxyacid_DH_PdxB"/>
</dbReference>
<evidence type="ECO:0000256" key="2">
    <source>
        <dbReference type="ARBA" id="ARBA00023002"/>
    </source>
</evidence>
<dbReference type="GO" id="GO:0016616">
    <property type="term" value="F:oxidoreductase activity, acting on the CH-OH group of donors, NAD or NADP as acceptor"/>
    <property type="evidence" value="ECO:0007669"/>
    <property type="project" value="InterPro"/>
</dbReference>
<evidence type="ECO:0000256" key="3">
    <source>
        <dbReference type="ARBA" id="ARBA00023027"/>
    </source>
</evidence>
<organism evidence="7 8">
    <name type="scientific">Ventosimonas gracilis</name>
    <dbReference type="NCBI Taxonomy" id="1680762"/>
    <lineage>
        <taxon>Bacteria</taxon>
        <taxon>Pseudomonadati</taxon>
        <taxon>Pseudomonadota</taxon>
        <taxon>Gammaproteobacteria</taxon>
        <taxon>Pseudomonadales</taxon>
        <taxon>Ventosimonadaceae</taxon>
        <taxon>Ventosimonas</taxon>
    </lineage>
</organism>
<dbReference type="SUPFAM" id="SSF51735">
    <property type="entry name" value="NAD(P)-binding Rossmann-fold domains"/>
    <property type="match status" value="1"/>
</dbReference>
<evidence type="ECO:0000313" key="7">
    <source>
        <dbReference type="EMBL" id="KXU36307.1"/>
    </source>
</evidence>
<protein>
    <submittedName>
        <fullName evidence="7">Glycerate dehydrogenase</fullName>
    </submittedName>
</protein>
<accession>A0A139SP22</accession>
<dbReference type="PROSITE" id="PS00670">
    <property type="entry name" value="D_2_HYDROXYACID_DH_2"/>
    <property type="match status" value="1"/>
</dbReference>
<dbReference type="Proteomes" id="UP000072660">
    <property type="component" value="Unassembled WGS sequence"/>
</dbReference>
<evidence type="ECO:0000259" key="6">
    <source>
        <dbReference type="Pfam" id="PF02826"/>
    </source>
</evidence>
<dbReference type="AlphaFoldDB" id="A0A139SP22"/>
<dbReference type="Pfam" id="PF02826">
    <property type="entry name" value="2-Hacid_dh_C"/>
    <property type="match status" value="1"/>
</dbReference>
<feature type="domain" description="D-isomer specific 2-hydroxyacid dehydrogenase catalytic" evidence="5">
    <location>
        <begin position="35"/>
        <end position="313"/>
    </location>
</feature>
<evidence type="ECO:0000256" key="1">
    <source>
        <dbReference type="ARBA" id="ARBA00005854"/>
    </source>
</evidence>
<keyword evidence="3" id="KW-0520">NAD</keyword>
<sequence>MSTPHIVLLDAEGIAPSVKLKKLPFAHTWQSYSFTEPHQLVERLQQAHAVMSCSVALRAEHLEQLPKLKLISLALTGTDIVDLDYCREHGIIVTNVPGYAANTVTEHVLAVMFELLRKPMAYHRLMQKLHRGEIAPKGIWLDYPVRDVAAKTLGIIGYGVIAQYLAQRARALGMRVVFYNRQGRYTGEDFIPMPQLLTEADVLSIHVPLTEQTRGMIGAAELAQMKTDAVIINTARGGIVDEQALINALSNNQIGGAAIDVLVDEPVQADNPLFKLIDHDDFILTPHVAWSSEDAMQGLMDSAVDNIARFIESSG</sequence>
<dbReference type="PROSITE" id="PS00671">
    <property type="entry name" value="D_2_HYDROXYACID_DH_3"/>
    <property type="match status" value="1"/>
</dbReference>
<dbReference type="PANTHER" id="PTHR43761">
    <property type="entry name" value="D-ISOMER SPECIFIC 2-HYDROXYACID DEHYDROGENASE FAMILY PROTEIN (AFU_ORTHOLOGUE AFUA_1G13630)"/>
    <property type="match status" value="1"/>
</dbReference>
<dbReference type="InterPro" id="IPR006140">
    <property type="entry name" value="D-isomer_DH_NAD-bd"/>
</dbReference>
<dbReference type="SUPFAM" id="SSF52283">
    <property type="entry name" value="Formate/glycerate dehydrogenase catalytic domain-like"/>
    <property type="match status" value="1"/>
</dbReference>
<reference evidence="7 8" key="1">
    <citation type="submission" date="2016-02" db="EMBL/GenBank/DDBJ databases">
        <authorList>
            <person name="Wen L."/>
            <person name="He K."/>
            <person name="Yang H."/>
        </authorList>
    </citation>
    <scope>NUCLEOTIDE SEQUENCE [LARGE SCALE GENOMIC DNA]</scope>
    <source>
        <strain evidence="7 8">CV58</strain>
    </source>
</reference>
<dbReference type="PANTHER" id="PTHR43761:SF1">
    <property type="entry name" value="D-ISOMER SPECIFIC 2-HYDROXYACID DEHYDROGENASE CATALYTIC DOMAIN-CONTAINING PROTEIN-RELATED"/>
    <property type="match status" value="1"/>
</dbReference>
<comment type="caution">
    <text evidence="7">The sequence shown here is derived from an EMBL/GenBank/DDBJ whole genome shotgun (WGS) entry which is preliminary data.</text>
</comment>
<evidence type="ECO:0000256" key="4">
    <source>
        <dbReference type="RuleBase" id="RU003719"/>
    </source>
</evidence>
<evidence type="ECO:0000259" key="5">
    <source>
        <dbReference type="Pfam" id="PF00389"/>
    </source>
</evidence>
<dbReference type="Pfam" id="PF00389">
    <property type="entry name" value="2-Hacid_dh"/>
    <property type="match status" value="1"/>
</dbReference>